<evidence type="ECO:0000259" key="8">
    <source>
        <dbReference type="Pfam" id="PF06470"/>
    </source>
</evidence>
<dbReference type="HAMAP" id="MF_01894">
    <property type="entry name" value="Smc_prok"/>
    <property type="match status" value="1"/>
</dbReference>
<keyword evidence="5 6" id="KW-0238">DNA-binding</keyword>
<dbReference type="AlphaFoldDB" id="A0A6C0TX53"/>
<dbReference type="InterPro" id="IPR027417">
    <property type="entry name" value="P-loop_NTPase"/>
</dbReference>
<evidence type="ECO:0000313" key="10">
    <source>
        <dbReference type="Proteomes" id="UP000477680"/>
    </source>
</evidence>
<proteinExistence type="inferred from homology"/>
<dbReference type="SUPFAM" id="SSF75553">
    <property type="entry name" value="Smc hinge domain"/>
    <property type="match status" value="1"/>
</dbReference>
<dbReference type="NCBIfam" id="TIGR02168">
    <property type="entry name" value="SMC_prok_B"/>
    <property type="match status" value="1"/>
</dbReference>
<evidence type="ECO:0000313" key="9">
    <source>
        <dbReference type="EMBL" id="QIB64402.1"/>
    </source>
</evidence>
<dbReference type="GO" id="GO:0030261">
    <property type="term" value="P:chromosome condensation"/>
    <property type="evidence" value="ECO:0007669"/>
    <property type="project" value="InterPro"/>
</dbReference>
<keyword evidence="2 6" id="KW-0547">Nucleotide-binding</keyword>
<dbReference type="GO" id="GO:0005737">
    <property type="term" value="C:cytoplasm"/>
    <property type="evidence" value="ECO:0007669"/>
    <property type="project" value="UniProtKB-SubCell"/>
</dbReference>
<dbReference type="KEGG" id="kim:G3T16_02275"/>
<feature type="coiled-coil region" evidence="6">
    <location>
        <begin position="398"/>
        <end position="472"/>
    </location>
</feature>
<evidence type="ECO:0000256" key="6">
    <source>
        <dbReference type="HAMAP-Rule" id="MF_01894"/>
    </source>
</evidence>
<reference evidence="9 10" key="1">
    <citation type="submission" date="2020-02" db="EMBL/GenBank/DDBJ databases">
        <title>Genome sequencing for Kineobactrum sp. M2.</title>
        <authorList>
            <person name="Park S.-J."/>
        </authorList>
    </citation>
    <scope>NUCLEOTIDE SEQUENCE [LARGE SCALE GENOMIC DNA]</scope>
    <source>
        <strain evidence="9 10">M2</strain>
    </source>
</reference>
<dbReference type="InterPro" id="IPR036277">
    <property type="entry name" value="SMC_hinge_sf"/>
</dbReference>
<evidence type="ECO:0000256" key="1">
    <source>
        <dbReference type="ARBA" id="ARBA00022490"/>
    </source>
</evidence>
<evidence type="ECO:0000259" key="7">
    <source>
        <dbReference type="Pfam" id="PF02463"/>
    </source>
</evidence>
<comment type="subcellular location">
    <subcellularLocation>
        <location evidence="6">Cytoplasm</location>
    </subcellularLocation>
</comment>
<organism evidence="9 10">
    <name type="scientific">Kineobactrum salinum</name>
    <dbReference type="NCBI Taxonomy" id="2708301"/>
    <lineage>
        <taxon>Bacteria</taxon>
        <taxon>Pseudomonadati</taxon>
        <taxon>Pseudomonadota</taxon>
        <taxon>Gammaproteobacteria</taxon>
        <taxon>Cellvibrionales</taxon>
        <taxon>Halieaceae</taxon>
        <taxon>Kineobactrum</taxon>
    </lineage>
</organism>
<name>A0A6C0TX53_9GAMM</name>
<comment type="subunit">
    <text evidence="6">Homodimer.</text>
</comment>
<keyword evidence="3 6" id="KW-0067">ATP-binding</keyword>
<dbReference type="EMBL" id="CP048711">
    <property type="protein sequence ID" value="QIB64402.1"/>
    <property type="molecule type" value="Genomic_DNA"/>
</dbReference>
<keyword evidence="1 6" id="KW-0963">Cytoplasm</keyword>
<dbReference type="InterPro" id="IPR010935">
    <property type="entry name" value="SMC_hinge"/>
</dbReference>
<dbReference type="Pfam" id="PF02463">
    <property type="entry name" value="SMC_N"/>
    <property type="match status" value="1"/>
</dbReference>
<dbReference type="RefSeq" id="WP_163493652.1">
    <property type="nucleotide sequence ID" value="NZ_CP048711.1"/>
</dbReference>
<keyword evidence="4 6" id="KW-0175">Coiled coil</keyword>
<dbReference type="PIRSF" id="PIRSF005719">
    <property type="entry name" value="SMC"/>
    <property type="match status" value="1"/>
</dbReference>
<feature type="coiled-coil region" evidence="6">
    <location>
        <begin position="869"/>
        <end position="924"/>
    </location>
</feature>
<dbReference type="GO" id="GO:0003677">
    <property type="term" value="F:DNA binding"/>
    <property type="evidence" value="ECO:0007669"/>
    <property type="project" value="UniProtKB-UniRule"/>
</dbReference>
<comment type="function">
    <text evidence="6">Required for chromosome condensation and partitioning.</text>
</comment>
<dbReference type="Gene3D" id="3.40.50.300">
    <property type="entry name" value="P-loop containing nucleotide triphosphate hydrolases"/>
    <property type="match status" value="2"/>
</dbReference>
<dbReference type="Proteomes" id="UP000477680">
    <property type="component" value="Chromosome"/>
</dbReference>
<dbReference type="GO" id="GO:0007059">
    <property type="term" value="P:chromosome segregation"/>
    <property type="evidence" value="ECO:0007669"/>
    <property type="project" value="UniProtKB-UniRule"/>
</dbReference>
<feature type="coiled-coil region" evidence="6">
    <location>
        <begin position="170"/>
        <end position="238"/>
    </location>
</feature>
<evidence type="ECO:0000256" key="3">
    <source>
        <dbReference type="ARBA" id="ARBA00022840"/>
    </source>
</evidence>
<dbReference type="InterPro" id="IPR024704">
    <property type="entry name" value="SMC"/>
</dbReference>
<dbReference type="GO" id="GO:0016887">
    <property type="term" value="F:ATP hydrolysis activity"/>
    <property type="evidence" value="ECO:0007669"/>
    <property type="project" value="InterPro"/>
</dbReference>
<feature type="coiled-coil region" evidence="6">
    <location>
        <begin position="771"/>
        <end position="840"/>
    </location>
</feature>
<comment type="domain">
    <text evidence="6">Contains large globular domains required for ATP hydrolysis at each terminus and a third globular domain forming a flexible hinge near the middle of the molecule. These domains are separated by coiled-coil structures.</text>
</comment>
<protein>
    <recommendedName>
        <fullName evidence="6">Chromosome partition protein Smc</fullName>
    </recommendedName>
</protein>
<dbReference type="InterPro" id="IPR003395">
    <property type="entry name" value="RecF/RecN/SMC_N"/>
</dbReference>
<keyword evidence="10" id="KW-1185">Reference proteome</keyword>
<dbReference type="Gene3D" id="1.20.1060.20">
    <property type="match status" value="1"/>
</dbReference>
<dbReference type="Pfam" id="PF06470">
    <property type="entry name" value="SMC_hinge"/>
    <property type="match status" value="1"/>
</dbReference>
<feature type="coiled-coil region" evidence="6">
    <location>
        <begin position="652"/>
        <end position="707"/>
    </location>
</feature>
<dbReference type="GO" id="GO:0005694">
    <property type="term" value="C:chromosome"/>
    <property type="evidence" value="ECO:0007669"/>
    <property type="project" value="InterPro"/>
</dbReference>
<dbReference type="PANTHER" id="PTHR43977">
    <property type="entry name" value="STRUCTURAL MAINTENANCE OF CHROMOSOMES PROTEIN 3"/>
    <property type="match status" value="1"/>
</dbReference>
<dbReference type="GO" id="GO:0007062">
    <property type="term" value="P:sister chromatid cohesion"/>
    <property type="evidence" value="ECO:0007669"/>
    <property type="project" value="InterPro"/>
</dbReference>
<feature type="binding site" evidence="6">
    <location>
        <begin position="32"/>
        <end position="39"/>
    </location>
    <ligand>
        <name>ATP</name>
        <dbReference type="ChEBI" id="CHEBI:30616"/>
    </ligand>
</feature>
<gene>
    <name evidence="6 9" type="primary">smc</name>
    <name evidence="9" type="ORF">G3T16_02275</name>
</gene>
<dbReference type="CDD" id="cd03278">
    <property type="entry name" value="ABC_SMC_barmotin"/>
    <property type="match status" value="2"/>
</dbReference>
<feature type="coiled-coil region" evidence="6">
    <location>
        <begin position="300"/>
        <end position="348"/>
    </location>
</feature>
<dbReference type="GO" id="GO:0005524">
    <property type="term" value="F:ATP binding"/>
    <property type="evidence" value="ECO:0007669"/>
    <property type="project" value="UniProtKB-UniRule"/>
</dbReference>
<sequence length="1165" mass="130976">MRLKSIKLAGFKSFVDPTTVNFPSNMCAVVGPNGCGKSNVIDAVRWVMGESSAKNLRGESMTDVIFNGSVNRQPVGQASIELLFDNSDGGVGGEYASYAEISIKRVVTREAQSEYHLNGTRCRRRDITDIFLGTGLGPRSYAIIEQGMISRLIESKPEELRVFIEEAAGISKYKERRKETESRMRRTLENLERLTDLRDELERQLQHLQRQAQAAEKYSALKNEERELKAQLQTLQWRQLDEQLGQCSRAITEMEIKLEAVNAEHQQVDTAIEQHRLDHSECSDNFNRVQATYYSLGSEVARIEQTIKHQQERGQQLDEDLRQTLASLEEAETHLLQDRAKLETWEGELDGLAPELELLQAVEQESAEALLVAEEAMLQWQQQWDEFNQHAARPRQQAEVQQSRIQHLEQAQQRLQRRILQLEEEQSGLAQGPDDSGLEVLAQEMAATEELMASFEQRSEMLAQQLSATREQDNTVSQQLNESRSTLQQLRGRQASLEALQQAATEDSDKSVGDWLATQQLQDRPRLLEQLQVDDGWQLAVETVLGDYLQAVCVDQLGDLAGLLDTLERGQLALVEDCAAETPAVGLLAARVGGSAAASVLLAGVHAADDLPAALTLRAGLGPQESVITPEGIWLGRNWLRVTRLGEQQGGVIQRQQELELLAQQIETLEQQVEDLVQALESARDQQQQLEQQRRDNQRELQAATRQHAEFSARLSAQQARLEQITARRERLGVDITDSREQFRQEQEAMAEARLLLAAAIESMETDSRQREELLSSRDQARGQLDTVRQKARHDKDVAHQAAMRHQALLTQLDAVKETIARTLAQASQLQERRDSLQATLADNDNPREALQLELEQQLELRLESEGELGRARQAVAEVEHALRQAEQLRAGTEQRAQGVRDELEQLRLRQQGLQVQRENVLRQLHEDDREVEQVLATLPEAANEPEWQQALERVASRIARLGPINLAAIDEYSLQSERKNYLDAQNEDLETALETLASAIRKIDKETRSRFRDTFEKVNNGLQELFPRVFGGGSAYLEMTGDDLLDTGISIMARPPGKKNSTIHLLSGGEKALTAIALVFSIFQLNPAPFCMLDEVDAPLDDANVGRYARMVKEMSAHVQFIYITHNKISMELADQLMGVTMHEPGVSRLVSVDVDEAAELAAS</sequence>
<feature type="domain" description="SMC hinge" evidence="8">
    <location>
        <begin position="524"/>
        <end position="571"/>
    </location>
</feature>
<feature type="domain" description="RecF/RecN/SMC N-terminal" evidence="7">
    <location>
        <begin position="3"/>
        <end position="1149"/>
    </location>
</feature>
<evidence type="ECO:0000256" key="5">
    <source>
        <dbReference type="ARBA" id="ARBA00023125"/>
    </source>
</evidence>
<comment type="similarity">
    <text evidence="6">Belongs to the SMC family.</text>
</comment>
<evidence type="ECO:0000256" key="2">
    <source>
        <dbReference type="ARBA" id="ARBA00022741"/>
    </source>
</evidence>
<dbReference type="InterPro" id="IPR011890">
    <property type="entry name" value="SMC_prok"/>
</dbReference>
<evidence type="ECO:0000256" key="4">
    <source>
        <dbReference type="ARBA" id="ARBA00023054"/>
    </source>
</evidence>
<dbReference type="SUPFAM" id="SSF52540">
    <property type="entry name" value="P-loop containing nucleoside triphosphate hydrolases"/>
    <property type="match status" value="1"/>
</dbReference>
<accession>A0A6C0TX53</accession>
<dbReference type="GO" id="GO:0006260">
    <property type="term" value="P:DNA replication"/>
    <property type="evidence" value="ECO:0007669"/>
    <property type="project" value="UniProtKB-UniRule"/>
</dbReference>